<evidence type="ECO:0000313" key="2">
    <source>
        <dbReference type="EMBL" id="MET3635120.1"/>
    </source>
</evidence>
<accession>A0ABV2JH95</accession>
<keyword evidence="3" id="KW-1185">Reference proteome</keyword>
<dbReference type="Proteomes" id="UP001549037">
    <property type="component" value="Unassembled WGS sequence"/>
</dbReference>
<dbReference type="RefSeq" id="WP_354369824.1">
    <property type="nucleotide sequence ID" value="NZ_JBEPLN010000043.1"/>
</dbReference>
<feature type="region of interest" description="Disordered" evidence="1">
    <location>
        <begin position="156"/>
        <end position="179"/>
    </location>
</feature>
<feature type="region of interest" description="Disordered" evidence="1">
    <location>
        <begin position="77"/>
        <end position="142"/>
    </location>
</feature>
<evidence type="ECO:0000313" key="3">
    <source>
        <dbReference type="Proteomes" id="UP001549037"/>
    </source>
</evidence>
<gene>
    <name evidence="2" type="ORF">ABID28_001782</name>
</gene>
<comment type="caution">
    <text evidence="2">The sequence shown here is derived from an EMBL/GenBank/DDBJ whole genome shotgun (WGS) entry which is preliminary data.</text>
</comment>
<feature type="compositionally biased region" description="Low complexity" evidence="1">
    <location>
        <begin position="121"/>
        <end position="138"/>
    </location>
</feature>
<feature type="compositionally biased region" description="Basic and acidic residues" evidence="1">
    <location>
        <begin position="77"/>
        <end position="86"/>
    </location>
</feature>
<reference evidence="2 3" key="1">
    <citation type="submission" date="2024-06" db="EMBL/GenBank/DDBJ databases">
        <title>Genomic Encyclopedia of Type Strains, Phase IV (KMG-IV): sequencing the most valuable type-strain genomes for metagenomic binning, comparative biology and taxonomic classification.</title>
        <authorList>
            <person name="Goeker M."/>
        </authorList>
    </citation>
    <scope>NUCLEOTIDE SEQUENCE [LARGE SCALE GENOMIC DNA]</scope>
    <source>
        <strain evidence="2 3">DSM 28302</strain>
    </source>
</reference>
<proteinExistence type="predicted"/>
<organism evidence="2 3">
    <name type="scientific">Streptococcus porcorum</name>
    <dbReference type="NCBI Taxonomy" id="701526"/>
    <lineage>
        <taxon>Bacteria</taxon>
        <taxon>Bacillati</taxon>
        <taxon>Bacillota</taxon>
        <taxon>Bacilli</taxon>
        <taxon>Lactobacillales</taxon>
        <taxon>Streptococcaceae</taxon>
        <taxon>Streptococcus</taxon>
    </lineage>
</organism>
<feature type="compositionally biased region" description="Polar residues" evidence="1">
    <location>
        <begin position="95"/>
        <end position="117"/>
    </location>
</feature>
<dbReference type="EMBL" id="JBEPLN010000043">
    <property type="protein sequence ID" value="MET3635120.1"/>
    <property type="molecule type" value="Genomic_DNA"/>
</dbReference>
<evidence type="ECO:0008006" key="4">
    <source>
        <dbReference type="Google" id="ProtNLM"/>
    </source>
</evidence>
<name>A0ABV2JH95_9STRE</name>
<evidence type="ECO:0000256" key="1">
    <source>
        <dbReference type="SAM" id="MobiDB-lite"/>
    </source>
</evidence>
<sequence length="211" mass="24939">MDRKKRKFPLVADHEIIVEQPKIMKLYETEDLITNIHGTYQDKDYQDILQERPISSAIKEEKTSVSQVVVSEDKTYAEQMRENSKRDLKRKRQDYLSNKIKTNPVLSSKAISSTKMESNPKVKSQKQSSQMPKSSQSVTELSRFSEKLRQENYILAELPSHYQQPKNQKNTTKKKNNYDFLKKSQIYNYPDRQLKTEKRVAQELNLTRFED</sequence>
<protein>
    <recommendedName>
        <fullName evidence="4">Cystathionine gamma-synthase</fullName>
    </recommendedName>
</protein>